<evidence type="ECO:0000313" key="3">
    <source>
        <dbReference type="Proteomes" id="UP000246410"/>
    </source>
</evidence>
<dbReference type="PROSITE" id="PS51186">
    <property type="entry name" value="GNAT"/>
    <property type="match status" value="1"/>
</dbReference>
<proteinExistence type="predicted"/>
<evidence type="ECO:0000313" key="2">
    <source>
        <dbReference type="EMBL" id="PWV71234.1"/>
    </source>
</evidence>
<gene>
    <name evidence="2" type="ORF">DFR69_111226</name>
</gene>
<keyword evidence="2" id="KW-0808">Transferase</keyword>
<dbReference type="Proteomes" id="UP000246410">
    <property type="component" value="Unassembled WGS sequence"/>
</dbReference>
<keyword evidence="3" id="KW-1185">Reference proteome</keyword>
<dbReference type="SUPFAM" id="SSF55729">
    <property type="entry name" value="Acyl-CoA N-acyltransferases (Nat)"/>
    <property type="match status" value="1"/>
</dbReference>
<dbReference type="Gene3D" id="3.40.630.30">
    <property type="match status" value="1"/>
</dbReference>
<organism evidence="2 3">
    <name type="scientific">Nocardia neocaledoniensis</name>
    <dbReference type="NCBI Taxonomy" id="236511"/>
    <lineage>
        <taxon>Bacteria</taxon>
        <taxon>Bacillati</taxon>
        <taxon>Actinomycetota</taxon>
        <taxon>Actinomycetes</taxon>
        <taxon>Mycobacteriales</taxon>
        <taxon>Nocardiaceae</taxon>
        <taxon>Nocardia</taxon>
    </lineage>
</organism>
<sequence length="206" mass="22483">MTHSDRVAVRSGTRADTAEMARVLAAAFADDDPIEDYLFPEENVRARRAPRMLRAMITHRFLPVGGAEVALVDDRIVGVLLWYPVGYRPGGAREFLAGPSYLAAMGSAVRRGIEVDAAMERAAPAEPHLFHVYLGTEPAVQRTGIGRALYDSLVDKADRQGAALCALCKDDNLAYYRAWGTERVGAVRLGDSGPELNVIVRRPHPV</sequence>
<dbReference type="PANTHER" id="PTHR42791">
    <property type="entry name" value="GNAT FAMILY ACETYLTRANSFERASE"/>
    <property type="match status" value="1"/>
</dbReference>
<name>A0A317N831_9NOCA</name>
<dbReference type="InterPro" id="IPR052523">
    <property type="entry name" value="Trichothecene_AcTrans"/>
</dbReference>
<protein>
    <submittedName>
        <fullName evidence="2">Acetyltransferase (GNAT) family protein</fullName>
    </submittedName>
</protein>
<dbReference type="EMBL" id="QGTL01000011">
    <property type="protein sequence ID" value="PWV71234.1"/>
    <property type="molecule type" value="Genomic_DNA"/>
</dbReference>
<reference evidence="2 3" key="1">
    <citation type="submission" date="2018-05" db="EMBL/GenBank/DDBJ databases">
        <title>Genomic Encyclopedia of Type Strains, Phase IV (KMG-IV): sequencing the most valuable type-strain genomes for metagenomic binning, comparative biology and taxonomic classification.</title>
        <authorList>
            <person name="Goeker M."/>
        </authorList>
    </citation>
    <scope>NUCLEOTIDE SEQUENCE [LARGE SCALE GENOMIC DNA]</scope>
    <source>
        <strain evidence="2 3">DSM 44717</strain>
    </source>
</reference>
<dbReference type="InterPro" id="IPR016181">
    <property type="entry name" value="Acyl_CoA_acyltransferase"/>
</dbReference>
<dbReference type="GO" id="GO:0016747">
    <property type="term" value="F:acyltransferase activity, transferring groups other than amino-acyl groups"/>
    <property type="evidence" value="ECO:0007669"/>
    <property type="project" value="InterPro"/>
</dbReference>
<dbReference type="PANTHER" id="PTHR42791:SF1">
    <property type="entry name" value="N-ACETYLTRANSFERASE DOMAIN-CONTAINING PROTEIN"/>
    <property type="match status" value="1"/>
</dbReference>
<comment type="caution">
    <text evidence="2">The sequence shown here is derived from an EMBL/GenBank/DDBJ whole genome shotgun (WGS) entry which is preliminary data.</text>
</comment>
<dbReference type="Pfam" id="PF00583">
    <property type="entry name" value="Acetyltransf_1"/>
    <property type="match status" value="1"/>
</dbReference>
<dbReference type="InterPro" id="IPR000182">
    <property type="entry name" value="GNAT_dom"/>
</dbReference>
<accession>A0A317N831</accession>
<dbReference type="AlphaFoldDB" id="A0A317N831"/>
<feature type="domain" description="N-acetyltransferase" evidence="1">
    <location>
        <begin position="7"/>
        <end position="205"/>
    </location>
</feature>
<evidence type="ECO:0000259" key="1">
    <source>
        <dbReference type="PROSITE" id="PS51186"/>
    </source>
</evidence>